<proteinExistence type="inferred from homology"/>
<comment type="function">
    <text evidence="3">NDH-1 shuttles electrons from NADH, via FMN and iron-sulfur (Fe-S) centers, to quinones in the respiratory chain. The immediate electron acceptor for the enzyme in this species is believed to be ubiquinone. Couples the redox reaction to proton translocation (for every two electrons transferred, four hydrogen ions are translocated across the cytoplasmic membrane), and thus conserves the redox energy in a proton gradient.</text>
</comment>
<comment type="caution">
    <text evidence="7">The sequence shown here is derived from an EMBL/GenBank/DDBJ whole genome shotgun (WGS) entry which is preliminary data.</text>
</comment>
<dbReference type="GO" id="GO:0005886">
    <property type="term" value="C:plasma membrane"/>
    <property type="evidence" value="ECO:0007669"/>
    <property type="project" value="UniProtKB-SubCell"/>
</dbReference>
<dbReference type="PROSITE" id="PS00542">
    <property type="entry name" value="COMPLEX1_30K"/>
    <property type="match status" value="1"/>
</dbReference>
<evidence type="ECO:0000256" key="3">
    <source>
        <dbReference type="HAMAP-Rule" id="MF_01357"/>
    </source>
</evidence>
<evidence type="ECO:0000256" key="4">
    <source>
        <dbReference type="RuleBase" id="RU003456"/>
    </source>
</evidence>
<protein>
    <recommendedName>
        <fullName evidence="3">NADH-quinone oxidoreductase subunit C</fullName>
        <ecNumber evidence="3">7.1.1.-</ecNumber>
    </recommendedName>
    <alternativeName>
        <fullName evidence="3">NADH dehydrogenase I subunit C</fullName>
    </alternativeName>
    <alternativeName>
        <fullName evidence="3">NDH-1 subunit C</fullName>
    </alternativeName>
</protein>
<comment type="catalytic activity">
    <reaction evidence="3 5">
        <text>a quinone + NADH + 5 H(+)(in) = a quinol + NAD(+) + 4 H(+)(out)</text>
        <dbReference type="Rhea" id="RHEA:57888"/>
        <dbReference type="ChEBI" id="CHEBI:15378"/>
        <dbReference type="ChEBI" id="CHEBI:24646"/>
        <dbReference type="ChEBI" id="CHEBI:57540"/>
        <dbReference type="ChEBI" id="CHEBI:57945"/>
        <dbReference type="ChEBI" id="CHEBI:132124"/>
    </reaction>
</comment>
<keyword evidence="3" id="KW-0830">Ubiquinone</keyword>
<dbReference type="EMBL" id="BEHT01000004">
    <property type="protein sequence ID" value="GBC97923.1"/>
    <property type="molecule type" value="Genomic_DNA"/>
</dbReference>
<dbReference type="InterPro" id="IPR037232">
    <property type="entry name" value="NADH_quin_OxRdtase_su_C/D-like"/>
</dbReference>
<accession>A0A2H5X9R3</accession>
<keyword evidence="3 4" id="KW-0520">NAD</keyword>
<dbReference type="Proteomes" id="UP000236173">
    <property type="component" value="Unassembled WGS sequence"/>
</dbReference>
<evidence type="ECO:0000313" key="8">
    <source>
        <dbReference type="Proteomes" id="UP000236173"/>
    </source>
</evidence>
<evidence type="ECO:0000259" key="6">
    <source>
        <dbReference type="Pfam" id="PF00329"/>
    </source>
</evidence>
<keyword evidence="3" id="KW-0472">Membrane</keyword>
<evidence type="ECO:0000313" key="7">
    <source>
        <dbReference type="EMBL" id="GBC97923.1"/>
    </source>
</evidence>
<dbReference type="PANTHER" id="PTHR10884">
    <property type="entry name" value="NADH DEHYDROGENASE UBIQUINONE IRON-SULFUR PROTEIN 3"/>
    <property type="match status" value="1"/>
</dbReference>
<dbReference type="GO" id="GO:0008137">
    <property type="term" value="F:NADH dehydrogenase (ubiquinone) activity"/>
    <property type="evidence" value="ECO:0007669"/>
    <property type="project" value="InterPro"/>
</dbReference>
<dbReference type="GO" id="GO:0050136">
    <property type="term" value="F:NADH dehydrogenase (quinone) (non-electrogenic) activity"/>
    <property type="evidence" value="ECO:0007669"/>
    <property type="project" value="UniProtKB-UniRule"/>
</dbReference>
<comment type="subunit">
    <text evidence="3">NDH-1 is composed of 14 different subunits. Subunits NuoB, C, D, E, F, and G constitute the peripheral sector of the complex.</text>
</comment>
<dbReference type="EC" id="7.1.1.-" evidence="3"/>
<dbReference type="Gene3D" id="3.30.460.80">
    <property type="entry name" value="NADH:ubiquinone oxidoreductase, 30kDa subunit"/>
    <property type="match status" value="1"/>
</dbReference>
<dbReference type="Pfam" id="PF00329">
    <property type="entry name" value="Complex1_30kDa"/>
    <property type="match status" value="1"/>
</dbReference>
<keyword evidence="3" id="KW-1003">Cell membrane</keyword>
<feature type="domain" description="NADH:ubiquinone oxidoreductase 30kDa subunit" evidence="6">
    <location>
        <begin position="40"/>
        <end position="159"/>
    </location>
</feature>
<name>A0A2H5X9R3_9BACT</name>
<reference evidence="8" key="1">
    <citation type="submission" date="2017-09" db="EMBL/GenBank/DDBJ databases">
        <title>Metaegenomics of thermophilic ammonia-oxidizing enrichment culture.</title>
        <authorList>
            <person name="Kato S."/>
            <person name="Suzuki K."/>
        </authorList>
    </citation>
    <scope>NUCLEOTIDE SEQUENCE [LARGE SCALE GENOMIC DNA]</scope>
</reference>
<dbReference type="HAMAP" id="MF_01357">
    <property type="entry name" value="NDH1_NuoC"/>
    <property type="match status" value="1"/>
</dbReference>
<evidence type="ECO:0000256" key="5">
    <source>
        <dbReference type="RuleBase" id="RU003582"/>
    </source>
</evidence>
<dbReference type="GO" id="GO:0048038">
    <property type="term" value="F:quinone binding"/>
    <property type="evidence" value="ECO:0007669"/>
    <property type="project" value="UniProtKB-KW"/>
</dbReference>
<dbReference type="PANTHER" id="PTHR10884:SF14">
    <property type="entry name" value="NADH DEHYDROGENASE [UBIQUINONE] IRON-SULFUR PROTEIN 3, MITOCHONDRIAL"/>
    <property type="match status" value="1"/>
</dbReference>
<keyword evidence="3 5" id="KW-0874">Quinone</keyword>
<dbReference type="InterPro" id="IPR020396">
    <property type="entry name" value="NADH_UbQ_OxRdtase_CS"/>
</dbReference>
<keyword evidence="7" id="KW-0560">Oxidoreductase</keyword>
<comment type="subcellular location">
    <subcellularLocation>
        <location evidence="3">Cell membrane</location>
        <topology evidence="3">Peripheral membrane protein</topology>
        <orientation evidence="3">Cytoplasmic side</orientation>
    </subcellularLocation>
</comment>
<evidence type="ECO:0000256" key="2">
    <source>
        <dbReference type="ARBA" id="ARBA00022448"/>
    </source>
</evidence>
<organism evidence="7 8">
    <name type="scientific">Candidatus Fervidibacter japonicus</name>
    <dbReference type="NCBI Taxonomy" id="2035412"/>
    <lineage>
        <taxon>Bacteria</taxon>
        <taxon>Candidatus Fervidibacterota</taxon>
        <taxon>Candidatus Fervidibacter</taxon>
    </lineage>
</organism>
<dbReference type="SUPFAM" id="SSF143243">
    <property type="entry name" value="Nqo5-like"/>
    <property type="match status" value="1"/>
</dbReference>
<gene>
    <name evidence="7" type="primary">nqo5</name>
    <name evidence="3" type="synonym">nuoC</name>
    <name evidence="7" type="ORF">HRbin17_00418</name>
</gene>
<keyword evidence="2 3" id="KW-0813">Transport</keyword>
<dbReference type="NCBIfam" id="TIGR01961">
    <property type="entry name" value="NuoC_fam"/>
    <property type="match status" value="1"/>
</dbReference>
<dbReference type="AlphaFoldDB" id="A0A2H5X9R3"/>
<keyword evidence="3 4" id="KW-1278">Translocase</keyword>
<evidence type="ECO:0000256" key="1">
    <source>
        <dbReference type="ARBA" id="ARBA00007569"/>
    </source>
</evidence>
<sequence>MAEVHHRSLDRLTEIAERLREHLDADAVEDIKVHNGELTVTVRREALSDAMRYLRDQERFEMLVDATAVDYAPLRGEPRFEVIYHLLSLSQRVRLRVKVQVRSDDAWVPTVCPIYPSANPYEREIWDMFGVRIEGHPNLKRILTYDEFPGHPLRKDFPLFWQPGMSLGTTEERYEEW</sequence>
<dbReference type="InterPro" id="IPR010218">
    <property type="entry name" value="NADH_DH_suC"/>
</dbReference>
<dbReference type="InterPro" id="IPR001268">
    <property type="entry name" value="NADH_UbQ_OxRdtase_30kDa_su"/>
</dbReference>
<comment type="similarity">
    <text evidence="1 3 4">Belongs to the complex I 30 kDa subunit family.</text>
</comment>